<accession>A0AB39U2D8</accession>
<organism evidence="1">
    <name type="scientific">Mycolicibacterium phage Alyssa1</name>
    <dbReference type="NCBI Taxonomy" id="3240801"/>
    <lineage>
        <taxon>Viruses</taxon>
        <taxon>Duplodnaviria</taxon>
        <taxon>Heunggongvirae</taxon>
        <taxon>Uroviricota</taxon>
        <taxon>Caudoviricetes</taxon>
    </lineage>
</organism>
<dbReference type="EMBL" id="OR387110">
    <property type="protein sequence ID" value="XDR06096.1"/>
    <property type="molecule type" value="Genomic_DNA"/>
</dbReference>
<protein>
    <submittedName>
        <fullName evidence="1">Uncharacterized protein</fullName>
    </submittedName>
</protein>
<reference evidence="1" key="1">
    <citation type="submission" date="2023-07" db="EMBL/GenBank/DDBJ databases">
        <title>Novel Phage-like Particles from Mycolicibacterium aichiense.</title>
        <authorList>
            <person name="Saha M.S."/>
            <person name="Roman A."/>
            <person name="Doherty M."/>
            <person name="Shijo M."/>
            <person name="Riddick Z."/>
        </authorList>
    </citation>
    <scope>NUCLEOTIDE SEQUENCE</scope>
</reference>
<sequence length="106" mass="11713">MANTEENRTVTTTALIDHVAGQHLEPEISDSSWYHAGRLTDPETGATSRFVYKSPLVHKGPKLSRIEAWLDGAEPLPTADGSLRTAVFLVDHEMMQGQGELTLWEP</sequence>
<evidence type="ECO:0000313" key="1">
    <source>
        <dbReference type="EMBL" id="XDR06096.1"/>
    </source>
</evidence>
<proteinExistence type="predicted"/>
<name>A0AB39U2D8_9CAUD</name>